<dbReference type="HAMAP" id="MF_00022">
    <property type="entry name" value="Glu_tRNA_synth_type1"/>
    <property type="match status" value="1"/>
</dbReference>
<dbReference type="Pfam" id="PF00749">
    <property type="entry name" value="tRNA-synt_1c"/>
    <property type="match status" value="1"/>
</dbReference>
<comment type="subunit">
    <text evidence="3 10">Monomer.</text>
</comment>
<evidence type="ECO:0000256" key="5">
    <source>
        <dbReference type="ARBA" id="ARBA00022598"/>
    </source>
</evidence>
<dbReference type="AlphaFoldDB" id="A0A2V3V6D2"/>
<comment type="subcellular location">
    <subcellularLocation>
        <location evidence="1 10">Cytoplasm</location>
    </subcellularLocation>
</comment>
<evidence type="ECO:0000259" key="11">
    <source>
        <dbReference type="Pfam" id="PF00749"/>
    </source>
</evidence>
<dbReference type="EMBL" id="QJJM01000013">
    <property type="protein sequence ID" value="PXW71325.1"/>
    <property type="molecule type" value="Genomic_DNA"/>
</dbReference>
<feature type="domain" description="Aminoacyl-tRNA synthetase class I anticodon-binding" evidence="12">
    <location>
        <begin position="376"/>
        <end position="498"/>
    </location>
</feature>
<accession>A0A2V3V6D2</accession>
<dbReference type="GO" id="GO:0008270">
    <property type="term" value="F:zinc ion binding"/>
    <property type="evidence" value="ECO:0007669"/>
    <property type="project" value="InterPro"/>
</dbReference>
<feature type="short sequence motif" description="'HIGH' region" evidence="10">
    <location>
        <begin position="43"/>
        <end position="53"/>
    </location>
</feature>
<dbReference type="Gene3D" id="3.40.50.620">
    <property type="entry name" value="HUPs"/>
    <property type="match status" value="1"/>
</dbReference>
<feature type="short sequence motif" description="'KMSKS' region" evidence="10">
    <location>
        <begin position="272"/>
        <end position="276"/>
    </location>
</feature>
<dbReference type="GO" id="GO:0005829">
    <property type="term" value="C:cytosol"/>
    <property type="evidence" value="ECO:0007669"/>
    <property type="project" value="TreeGrafter"/>
</dbReference>
<feature type="binding site" evidence="10">
    <location>
        <position position="275"/>
    </location>
    <ligand>
        <name>ATP</name>
        <dbReference type="ChEBI" id="CHEBI:30616"/>
    </ligand>
</feature>
<proteinExistence type="inferred from homology"/>
<dbReference type="InterPro" id="IPR008925">
    <property type="entry name" value="aa_tRNA-synth_I_cd-bd_sf"/>
</dbReference>
<dbReference type="FunFam" id="3.40.50.620:FF:000007">
    <property type="entry name" value="Glutamate--tRNA ligase"/>
    <property type="match status" value="1"/>
</dbReference>
<keyword evidence="14" id="KW-1185">Reference proteome</keyword>
<evidence type="ECO:0000256" key="2">
    <source>
        <dbReference type="ARBA" id="ARBA00007894"/>
    </source>
</evidence>
<dbReference type="Gene3D" id="1.10.10.350">
    <property type="match status" value="1"/>
</dbReference>
<evidence type="ECO:0000256" key="9">
    <source>
        <dbReference type="ARBA" id="ARBA00023146"/>
    </source>
</evidence>
<dbReference type="InterPro" id="IPR004527">
    <property type="entry name" value="Glu-tRNA-ligase_bac/mito"/>
</dbReference>
<comment type="catalytic activity">
    <reaction evidence="10">
        <text>tRNA(Glu) + L-glutamate + ATP = L-glutamyl-tRNA(Glu) + AMP + diphosphate</text>
        <dbReference type="Rhea" id="RHEA:23540"/>
        <dbReference type="Rhea" id="RHEA-COMP:9663"/>
        <dbReference type="Rhea" id="RHEA-COMP:9680"/>
        <dbReference type="ChEBI" id="CHEBI:29985"/>
        <dbReference type="ChEBI" id="CHEBI:30616"/>
        <dbReference type="ChEBI" id="CHEBI:33019"/>
        <dbReference type="ChEBI" id="CHEBI:78442"/>
        <dbReference type="ChEBI" id="CHEBI:78520"/>
        <dbReference type="ChEBI" id="CHEBI:456215"/>
        <dbReference type="EC" id="6.1.1.17"/>
    </reaction>
</comment>
<protein>
    <recommendedName>
        <fullName evidence="10">Glutamate--tRNA ligase</fullName>
        <ecNumber evidence="10">6.1.1.17</ecNumber>
    </recommendedName>
    <alternativeName>
        <fullName evidence="10">Glutamyl-tRNA synthetase</fullName>
        <shortName evidence="10">GluRS</shortName>
    </alternativeName>
</protein>
<dbReference type="Proteomes" id="UP000248014">
    <property type="component" value="Unassembled WGS sequence"/>
</dbReference>
<name>A0A2V3V6D2_9SPHN</name>
<dbReference type="InterPro" id="IPR020058">
    <property type="entry name" value="Glu/Gln-tRNA-synth_Ib_cat-dom"/>
</dbReference>
<dbReference type="GO" id="GO:0000049">
    <property type="term" value="F:tRNA binding"/>
    <property type="evidence" value="ECO:0007669"/>
    <property type="project" value="InterPro"/>
</dbReference>
<keyword evidence="9 10" id="KW-0030">Aminoacyl-tRNA synthetase</keyword>
<dbReference type="InterPro" id="IPR049940">
    <property type="entry name" value="GluQ/Sye"/>
</dbReference>
<dbReference type="GO" id="GO:0004818">
    <property type="term" value="F:glutamate-tRNA ligase activity"/>
    <property type="evidence" value="ECO:0007669"/>
    <property type="project" value="UniProtKB-UniRule"/>
</dbReference>
<keyword evidence="8 10" id="KW-0648">Protein biosynthesis</keyword>
<dbReference type="InterPro" id="IPR001412">
    <property type="entry name" value="aa-tRNA-synth_I_CS"/>
</dbReference>
<dbReference type="InterPro" id="IPR045462">
    <property type="entry name" value="aa-tRNA-synth_I_cd-bd"/>
</dbReference>
<dbReference type="Pfam" id="PF19269">
    <property type="entry name" value="Anticodon_2"/>
    <property type="match status" value="1"/>
</dbReference>
<comment type="similarity">
    <text evidence="2 10">Belongs to the class-I aminoacyl-tRNA synthetase family. Glutamate--tRNA ligase type 1 subfamily.</text>
</comment>
<keyword evidence="7 10" id="KW-0067">ATP-binding</keyword>
<dbReference type="SUPFAM" id="SSF48163">
    <property type="entry name" value="An anticodon-binding domain of class I aminoacyl-tRNA synthetases"/>
    <property type="match status" value="1"/>
</dbReference>
<dbReference type="CDD" id="cd00808">
    <property type="entry name" value="GluRS_core"/>
    <property type="match status" value="1"/>
</dbReference>
<dbReference type="SUPFAM" id="SSF52374">
    <property type="entry name" value="Nucleotidylyl transferase"/>
    <property type="match status" value="1"/>
</dbReference>
<dbReference type="InterPro" id="IPR020751">
    <property type="entry name" value="aa-tRNA-synth_I_codon-bd_sub2"/>
</dbReference>
<gene>
    <name evidence="10" type="primary">gltX</name>
    <name evidence="13" type="ORF">C7451_11371</name>
</gene>
<evidence type="ECO:0000256" key="1">
    <source>
        <dbReference type="ARBA" id="ARBA00004496"/>
    </source>
</evidence>
<reference evidence="13 14" key="1">
    <citation type="submission" date="2018-05" db="EMBL/GenBank/DDBJ databases">
        <title>Genomic Encyclopedia of Type Strains, Phase IV (KMG-IV): sequencing the most valuable type-strain genomes for metagenomic binning, comparative biology and taxonomic classification.</title>
        <authorList>
            <person name="Goeker M."/>
        </authorList>
    </citation>
    <scope>NUCLEOTIDE SEQUENCE [LARGE SCALE GENOMIC DNA]</scope>
    <source>
        <strain evidence="13 14">DSM 3183</strain>
    </source>
</reference>
<dbReference type="InterPro" id="IPR033910">
    <property type="entry name" value="GluRS_core"/>
</dbReference>
<evidence type="ECO:0000256" key="4">
    <source>
        <dbReference type="ARBA" id="ARBA00022490"/>
    </source>
</evidence>
<keyword evidence="5 10" id="KW-0436">Ligase</keyword>
<dbReference type="PANTHER" id="PTHR43311:SF2">
    <property type="entry name" value="GLUTAMATE--TRNA LIGASE, MITOCHONDRIAL-RELATED"/>
    <property type="match status" value="1"/>
</dbReference>
<evidence type="ECO:0000256" key="3">
    <source>
        <dbReference type="ARBA" id="ARBA00011245"/>
    </source>
</evidence>
<keyword evidence="6 10" id="KW-0547">Nucleotide-binding</keyword>
<dbReference type="GO" id="GO:0005524">
    <property type="term" value="F:ATP binding"/>
    <property type="evidence" value="ECO:0007669"/>
    <property type="project" value="UniProtKB-UniRule"/>
</dbReference>
<dbReference type="InterPro" id="IPR000924">
    <property type="entry name" value="Glu/Gln-tRNA-synth"/>
</dbReference>
<dbReference type="PANTHER" id="PTHR43311">
    <property type="entry name" value="GLUTAMATE--TRNA LIGASE"/>
    <property type="match status" value="1"/>
</dbReference>
<dbReference type="InterPro" id="IPR014729">
    <property type="entry name" value="Rossmann-like_a/b/a_fold"/>
</dbReference>
<feature type="domain" description="Glutamyl/glutaminyl-tRNA synthetase class Ib catalytic" evidence="11">
    <location>
        <begin position="36"/>
        <end position="339"/>
    </location>
</feature>
<evidence type="ECO:0000256" key="6">
    <source>
        <dbReference type="ARBA" id="ARBA00022741"/>
    </source>
</evidence>
<dbReference type="NCBIfam" id="TIGR00464">
    <property type="entry name" value="gltX_bact"/>
    <property type="match status" value="1"/>
</dbReference>
<evidence type="ECO:0000313" key="14">
    <source>
        <dbReference type="Proteomes" id="UP000248014"/>
    </source>
</evidence>
<dbReference type="GO" id="GO:0006424">
    <property type="term" value="P:glutamyl-tRNA aminoacylation"/>
    <property type="evidence" value="ECO:0007669"/>
    <property type="project" value="UniProtKB-UniRule"/>
</dbReference>
<evidence type="ECO:0000256" key="7">
    <source>
        <dbReference type="ARBA" id="ARBA00022840"/>
    </source>
</evidence>
<evidence type="ECO:0000256" key="10">
    <source>
        <dbReference type="HAMAP-Rule" id="MF_00022"/>
    </source>
</evidence>
<comment type="function">
    <text evidence="10">Catalyzes the attachment of glutamate to tRNA(Glu) in a two-step reaction: glutamate is first activated by ATP to form Glu-AMP and then transferred to the acceptor end of tRNA(Glu).</text>
</comment>
<evidence type="ECO:0000313" key="13">
    <source>
        <dbReference type="EMBL" id="PXW71325.1"/>
    </source>
</evidence>
<evidence type="ECO:0000256" key="8">
    <source>
        <dbReference type="ARBA" id="ARBA00022917"/>
    </source>
</evidence>
<keyword evidence="4 10" id="KW-0963">Cytoplasm</keyword>
<sequence>MLEAIEIAIGGEFERKAQVSASGENSVLPAGASSGQVVTRFAPSPTGFLHIGGARTAMFNWLFARHHGGKALLRIEDTDKARSTPEAIDAIFAGLDWLGLDWDDTPVFQSERAARHAEVAHQLLEAGKAYKCFATAEELEAMRAEQREKKLPMRYDGRWRDRDPSEAPEDAPYVVRLKAPQSGKMTIADQVQGNVTVDTRELDDYVLLRSDGTPTYMLAVVVDDHDMGVTHIIRGDDHLNNAFRQLALIQAMNWPEPVYAHIPLIHGNDGAKLSKRHGALGVEAYRDDMGVVSDAMFNYLLRLGWGYGDREKISRTEAVELFSLANVGKSPSRFDAKKLINLNGQYLREMDDTALAALVAPRVAALMPEFDPTGGIDLLGRAMPVMKLRARDLNELAEGAQFLFKNRPLSMDEKAKSLLDETGIAVLQTVLPVLAEAPSWTAAALEEKLTQFAEAQGHGLGTYAQPLRAALTGQARSPGIFDVLELLGRGESLARINDVTRVAA</sequence>
<evidence type="ECO:0000259" key="12">
    <source>
        <dbReference type="Pfam" id="PF19269"/>
    </source>
</evidence>
<comment type="caution">
    <text evidence="10">Lacks conserved residue(s) required for the propagation of feature annotation.</text>
</comment>
<organism evidence="13 14">
    <name type="scientific">Blastomonas natatoria</name>
    <dbReference type="NCBI Taxonomy" id="34015"/>
    <lineage>
        <taxon>Bacteria</taxon>
        <taxon>Pseudomonadati</taxon>
        <taxon>Pseudomonadota</taxon>
        <taxon>Alphaproteobacteria</taxon>
        <taxon>Sphingomonadales</taxon>
        <taxon>Sphingomonadaceae</taxon>
        <taxon>Blastomonas</taxon>
    </lineage>
</organism>
<dbReference type="PRINTS" id="PR00987">
    <property type="entry name" value="TRNASYNTHGLU"/>
</dbReference>
<comment type="caution">
    <text evidence="13">The sequence shown here is derived from an EMBL/GenBank/DDBJ whole genome shotgun (WGS) entry which is preliminary data.</text>
</comment>
<dbReference type="EC" id="6.1.1.17" evidence="10"/>
<dbReference type="PROSITE" id="PS00178">
    <property type="entry name" value="AA_TRNA_LIGASE_I"/>
    <property type="match status" value="1"/>
</dbReference>